<evidence type="ECO:0008006" key="4">
    <source>
        <dbReference type="Google" id="ProtNLM"/>
    </source>
</evidence>
<dbReference type="Proteomes" id="UP000241229">
    <property type="component" value="Unassembled WGS sequence"/>
</dbReference>
<gene>
    <name evidence="2" type="ORF">C7I84_18975</name>
</gene>
<reference evidence="2 3" key="1">
    <citation type="submission" date="2018-03" db="EMBL/GenBank/DDBJ databases">
        <title>The draft genome of Mesorhizobium sp. 6GN-30.</title>
        <authorList>
            <person name="Liu L."/>
            <person name="Li L."/>
            <person name="Wang T."/>
            <person name="Zhang X."/>
            <person name="Liang L."/>
        </authorList>
    </citation>
    <scope>NUCLEOTIDE SEQUENCE [LARGE SCALE GENOMIC DNA]</scope>
    <source>
        <strain evidence="2 3">6GN30</strain>
    </source>
</reference>
<feature type="compositionally biased region" description="Basic and acidic residues" evidence="1">
    <location>
        <begin position="56"/>
        <end position="65"/>
    </location>
</feature>
<organism evidence="2 3">
    <name type="scientific">Kumtagia ephedrae</name>
    <dbReference type="NCBI Taxonomy" id="2116701"/>
    <lineage>
        <taxon>Bacteria</taxon>
        <taxon>Pseudomonadati</taxon>
        <taxon>Pseudomonadota</taxon>
        <taxon>Alphaproteobacteria</taxon>
        <taxon>Hyphomicrobiales</taxon>
        <taxon>Phyllobacteriaceae</taxon>
        <taxon>Kumtagia</taxon>
    </lineage>
</organism>
<keyword evidence="3" id="KW-1185">Reference proteome</keyword>
<sequence length="81" mass="8637">MKALFRTPLCPAGHLPRKGGDWPAVSVSPIAKVAEEAVSTKLPIPPLAGEMSGPFDKLRTEGGAKEHRRHHQASPSTSRGM</sequence>
<comment type="caution">
    <text evidence="2">The sequence shown here is derived from an EMBL/GenBank/DDBJ whole genome shotgun (WGS) entry which is preliminary data.</text>
</comment>
<accession>A0A2P7S3B7</accession>
<evidence type="ECO:0000313" key="3">
    <source>
        <dbReference type="Proteomes" id="UP000241229"/>
    </source>
</evidence>
<evidence type="ECO:0000256" key="1">
    <source>
        <dbReference type="SAM" id="MobiDB-lite"/>
    </source>
</evidence>
<dbReference type="AlphaFoldDB" id="A0A2P7S3B7"/>
<evidence type="ECO:0000313" key="2">
    <source>
        <dbReference type="EMBL" id="PSJ56962.1"/>
    </source>
</evidence>
<name>A0A2P7S3B7_9HYPH</name>
<proteinExistence type="predicted"/>
<protein>
    <recommendedName>
        <fullName evidence="4">Lytic murein transglycosylase</fullName>
    </recommendedName>
</protein>
<feature type="region of interest" description="Disordered" evidence="1">
    <location>
        <begin position="44"/>
        <end position="81"/>
    </location>
</feature>
<dbReference type="OrthoDB" id="8100317at2"/>
<dbReference type="EMBL" id="PXYK01000019">
    <property type="protein sequence ID" value="PSJ56962.1"/>
    <property type="molecule type" value="Genomic_DNA"/>
</dbReference>